<gene>
    <name evidence="1" type="ORF">BD410DRAFT_278404</name>
</gene>
<evidence type="ECO:0000313" key="1">
    <source>
        <dbReference type="EMBL" id="TDL21770.1"/>
    </source>
</evidence>
<reference evidence="1 2" key="1">
    <citation type="submission" date="2018-06" db="EMBL/GenBank/DDBJ databases">
        <title>A transcriptomic atlas of mushroom development highlights an independent origin of complex multicellularity.</title>
        <authorList>
            <consortium name="DOE Joint Genome Institute"/>
            <person name="Krizsan K."/>
            <person name="Almasi E."/>
            <person name="Merenyi Z."/>
            <person name="Sahu N."/>
            <person name="Viragh M."/>
            <person name="Koszo T."/>
            <person name="Mondo S."/>
            <person name="Kiss B."/>
            <person name="Balint B."/>
            <person name="Kues U."/>
            <person name="Barry K."/>
            <person name="Hegedus J.C."/>
            <person name="Henrissat B."/>
            <person name="Johnson J."/>
            <person name="Lipzen A."/>
            <person name="Ohm R."/>
            <person name="Nagy I."/>
            <person name="Pangilinan J."/>
            <person name="Yan J."/>
            <person name="Xiong Y."/>
            <person name="Grigoriev I.V."/>
            <person name="Hibbett D.S."/>
            <person name="Nagy L.G."/>
        </authorList>
    </citation>
    <scope>NUCLEOTIDE SEQUENCE [LARGE SCALE GENOMIC DNA]</scope>
    <source>
        <strain evidence="1 2">SZMC22713</strain>
    </source>
</reference>
<keyword evidence="2" id="KW-1185">Reference proteome</keyword>
<sequence length="100" mass="12052">MGCGAVGRRGRVRSPGFLWALERVWVYMYTWRRRSPERRRRHLVGNKLMEAEGDVGCGTYEWKNRRTRGYLHRSYLRTKSVHLCVQYLIHFSYFLLTLNL</sequence>
<name>A0A4Y7Q4M0_9AGAM</name>
<dbReference type="VEuPathDB" id="FungiDB:BD410DRAFT_278404"/>
<dbReference type="Proteomes" id="UP000294933">
    <property type="component" value="Unassembled WGS sequence"/>
</dbReference>
<dbReference type="AlphaFoldDB" id="A0A4Y7Q4M0"/>
<accession>A0A4Y7Q4M0</accession>
<protein>
    <submittedName>
        <fullName evidence="1">Uncharacterized protein</fullName>
    </submittedName>
</protein>
<proteinExistence type="predicted"/>
<dbReference type="EMBL" id="ML170178">
    <property type="protein sequence ID" value="TDL21770.1"/>
    <property type="molecule type" value="Genomic_DNA"/>
</dbReference>
<evidence type="ECO:0000313" key="2">
    <source>
        <dbReference type="Proteomes" id="UP000294933"/>
    </source>
</evidence>
<organism evidence="1 2">
    <name type="scientific">Rickenella mellea</name>
    <dbReference type="NCBI Taxonomy" id="50990"/>
    <lineage>
        <taxon>Eukaryota</taxon>
        <taxon>Fungi</taxon>
        <taxon>Dikarya</taxon>
        <taxon>Basidiomycota</taxon>
        <taxon>Agaricomycotina</taxon>
        <taxon>Agaricomycetes</taxon>
        <taxon>Hymenochaetales</taxon>
        <taxon>Rickenellaceae</taxon>
        <taxon>Rickenella</taxon>
    </lineage>
</organism>